<evidence type="ECO:0000313" key="1">
    <source>
        <dbReference type="EMBL" id="KAF2468842.1"/>
    </source>
</evidence>
<keyword evidence="2" id="KW-1185">Reference proteome</keyword>
<name>A0ACB6QPQ8_9PLEO</name>
<dbReference type="EMBL" id="MU003514">
    <property type="protein sequence ID" value="KAF2468842.1"/>
    <property type="molecule type" value="Genomic_DNA"/>
</dbReference>
<evidence type="ECO:0000313" key="2">
    <source>
        <dbReference type="Proteomes" id="UP000799755"/>
    </source>
</evidence>
<accession>A0ACB6QPQ8</accession>
<comment type="caution">
    <text evidence="1">The sequence shown here is derived from an EMBL/GenBank/DDBJ whole genome shotgun (WGS) entry which is preliminary data.</text>
</comment>
<sequence length="170" mass="18461">MFKAEVLVTEKTAGSEPTVGRVKSAFLAVALLEASEKTCRLLEPIDRVASNCRLRTPLDATCEGLTGPWPLTASFPFHLHALRSFSPRVGGLLLYLIAIARHPARSSFQADVCDTVACPPRPYSMAPQDLPAKSASAHVSKSGQKVRCRVVNWRVGGVRLWACLQLNPLP</sequence>
<organism evidence="1 2">
    <name type="scientific">Lindgomyces ingoldianus</name>
    <dbReference type="NCBI Taxonomy" id="673940"/>
    <lineage>
        <taxon>Eukaryota</taxon>
        <taxon>Fungi</taxon>
        <taxon>Dikarya</taxon>
        <taxon>Ascomycota</taxon>
        <taxon>Pezizomycotina</taxon>
        <taxon>Dothideomycetes</taxon>
        <taxon>Pleosporomycetidae</taxon>
        <taxon>Pleosporales</taxon>
        <taxon>Lindgomycetaceae</taxon>
        <taxon>Lindgomyces</taxon>
    </lineage>
</organism>
<protein>
    <submittedName>
        <fullName evidence="1">Uncharacterized protein</fullName>
    </submittedName>
</protein>
<reference evidence="1" key="1">
    <citation type="journal article" date="2020" name="Stud. Mycol.">
        <title>101 Dothideomycetes genomes: a test case for predicting lifestyles and emergence of pathogens.</title>
        <authorList>
            <person name="Haridas S."/>
            <person name="Albert R."/>
            <person name="Binder M."/>
            <person name="Bloem J."/>
            <person name="Labutti K."/>
            <person name="Salamov A."/>
            <person name="Andreopoulos B."/>
            <person name="Baker S."/>
            <person name="Barry K."/>
            <person name="Bills G."/>
            <person name="Bluhm B."/>
            <person name="Cannon C."/>
            <person name="Castanera R."/>
            <person name="Culley D."/>
            <person name="Daum C."/>
            <person name="Ezra D."/>
            <person name="Gonzalez J."/>
            <person name="Henrissat B."/>
            <person name="Kuo A."/>
            <person name="Liang C."/>
            <person name="Lipzen A."/>
            <person name="Lutzoni F."/>
            <person name="Magnuson J."/>
            <person name="Mondo S."/>
            <person name="Nolan M."/>
            <person name="Ohm R."/>
            <person name="Pangilinan J."/>
            <person name="Park H.-J."/>
            <person name="Ramirez L."/>
            <person name="Alfaro M."/>
            <person name="Sun H."/>
            <person name="Tritt A."/>
            <person name="Yoshinaga Y."/>
            <person name="Zwiers L.-H."/>
            <person name="Turgeon B."/>
            <person name="Goodwin S."/>
            <person name="Spatafora J."/>
            <person name="Crous P."/>
            <person name="Grigoriev I."/>
        </authorList>
    </citation>
    <scope>NUCLEOTIDE SEQUENCE</scope>
    <source>
        <strain evidence="1">ATCC 200398</strain>
    </source>
</reference>
<gene>
    <name evidence="1" type="ORF">BDR25DRAFT_53517</name>
</gene>
<proteinExistence type="predicted"/>
<dbReference type="Proteomes" id="UP000799755">
    <property type="component" value="Unassembled WGS sequence"/>
</dbReference>